<dbReference type="eggNOG" id="COG0526">
    <property type="taxonomic scope" value="Bacteria"/>
</dbReference>
<dbReference type="KEGG" id="ial:IALB_0691"/>
<dbReference type="AlphaFoldDB" id="I0AHE6"/>
<dbReference type="RefSeq" id="WP_014559559.1">
    <property type="nucleotide sequence ID" value="NC_017464.1"/>
</dbReference>
<organism evidence="2 3">
    <name type="scientific">Ignavibacterium album (strain DSM 19864 / JCM 16511 / NBRC 101810 / Mat9-16)</name>
    <dbReference type="NCBI Taxonomy" id="945713"/>
    <lineage>
        <taxon>Bacteria</taxon>
        <taxon>Pseudomonadati</taxon>
        <taxon>Ignavibacteriota</taxon>
        <taxon>Ignavibacteria</taxon>
        <taxon>Ignavibacteriales</taxon>
        <taxon>Ignavibacteriaceae</taxon>
        <taxon>Ignavibacterium</taxon>
    </lineage>
</organism>
<keyword evidence="1" id="KW-0812">Transmembrane</keyword>
<proteinExistence type="predicted"/>
<dbReference type="InterPro" id="IPR036249">
    <property type="entry name" value="Thioredoxin-like_sf"/>
</dbReference>
<name>I0AHE6_IGNAJ</name>
<reference evidence="2 3" key="1">
    <citation type="journal article" date="2012" name="Front. Microbiol.">
        <title>Complete genome of Ignavibacterium album, a metabolically versatile, flagellated, facultative anaerobe from the phylum Chlorobi.</title>
        <authorList>
            <person name="Liu Z."/>
            <person name="Frigaard N.-U."/>
            <person name="Vogl K."/>
            <person name="Iino T."/>
            <person name="Ohkuma M."/>
            <person name="Overmann J."/>
            <person name="Bryant D.A."/>
        </authorList>
    </citation>
    <scope>NUCLEOTIDE SEQUENCE [LARGE SCALE GENOMIC DNA]</scope>
    <source>
        <strain evidence="3">DSM 19864 / JCM 16511 / NBRC 101810 / Mat9-16</strain>
    </source>
</reference>
<dbReference type="Proteomes" id="UP000007394">
    <property type="component" value="Chromosome"/>
</dbReference>
<evidence type="ECO:0000256" key="1">
    <source>
        <dbReference type="SAM" id="Phobius"/>
    </source>
</evidence>
<protein>
    <recommendedName>
        <fullName evidence="4">Thioredoxin domain-containing protein</fullName>
    </recommendedName>
</protein>
<dbReference type="EMBL" id="CP003418">
    <property type="protein sequence ID" value="AFH48403.1"/>
    <property type="molecule type" value="Genomic_DNA"/>
</dbReference>
<dbReference type="SUPFAM" id="SSF52833">
    <property type="entry name" value="Thioredoxin-like"/>
    <property type="match status" value="1"/>
</dbReference>
<evidence type="ECO:0000313" key="2">
    <source>
        <dbReference type="EMBL" id="AFH48403.1"/>
    </source>
</evidence>
<sequence>MIISKKTPLIINAVLLVLNFILIYKNFKNQFVISELQSQIIRLENSNYKISNSNIDEVQKLDLASLNIGDKKFILLTLIRDDVCGYCLINEIKYLNKIYSKYSNHIKVYYEGYANKLTSLGANFEIIEVLNLSDKFQVSNNITDNPASFLIDKNGYIQSYHKAIPGRPEVSARFFEKVKSLFQTVYEN</sequence>
<accession>I0AHE6</accession>
<evidence type="ECO:0008006" key="4">
    <source>
        <dbReference type="Google" id="ProtNLM"/>
    </source>
</evidence>
<keyword evidence="1" id="KW-0472">Membrane</keyword>
<evidence type="ECO:0000313" key="3">
    <source>
        <dbReference type="Proteomes" id="UP000007394"/>
    </source>
</evidence>
<dbReference type="Gene3D" id="3.40.30.10">
    <property type="entry name" value="Glutaredoxin"/>
    <property type="match status" value="1"/>
</dbReference>
<feature type="transmembrane region" description="Helical" evidence="1">
    <location>
        <begin position="9"/>
        <end position="27"/>
    </location>
</feature>
<dbReference type="HOGENOM" id="CLU_1439299_0_0_10"/>
<keyword evidence="1" id="KW-1133">Transmembrane helix</keyword>
<dbReference type="STRING" id="945713.IALB_0691"/>
<gene>
    <name evidence="2" type="ordered locus">IALB_0691</name>
</gene>
<keyword evidence="3" id="KW-1185">Reference proteome</keyword>